<sequence>MPDFYDTQDFMMVDEADDFILDDLAQFTVDEAEADTPEILMVEEEVVPEVSSESEPMSIPGSDAIWVEEEEEEEVVADKNWADDGAHDQFVSYLKDRLTKIPRHSGETVPGCERAKAFLKSLDSEISKAMRSDLEGVVDESEIDGLRKKIEDMIDRLDKQVKKLSGSKRASLDVRLVSDGHCDVCEASAPIWHDTANDKLVCMSCDGETKQTDDMEKIAGTPIINVYVSAWERAIVGTMINSKVSAGRNIEETYDRLKNKYNFTPREELAIQQLISDYGYPVYKDRGLLNEPSDPMAGDGVDWQTNYQV</sequence>
<evidence type="ECO:0000313" key="1">
    <source>
        <dbReference type="EMBL" id="KKN39485.1"/>
    </source>
</evidence>
<gene>
    <name evidence="1" type="ORF">LCGC14_0742900</name>
</gene>
<reference evidence="1" key="1">
    <citation type="journal article" date="2015" name="Nature">
        <title>Complex archaea that bridge the gap between prokaryotes and eukaryotes.</title>
        <authorList>
            <person name="Spang A."/>
            <person name="Saw J.H."/>
            <person name="Jorgensen S.L."/>
            <person name="Zaremba-Niedzwiedzka K."/>
            <person name="Martijn J."/>
            <person name="Lind A.E."/>
            <person name="van Eijk R."/>
            <person name="Schleper C."/>
            <person name="Guy L."/>
            <person name="Ettema T.J."/>
        </authorList>
    </citation>
    <scope>NUCLEOTIDE SEQUENCE</scope>
</reference>
<name>A0A0F9Q665_9ZZZZ</name>
<protein>
    <submittedName>
        <fullName evidence="1">Uncharacterized protein</fullName>
    </submittedName>
</protein>
<organism evidence="1">
    <name type="scientific">marine sediment metagenome</name>
    <dbReference type="NCBI Taxonomy" id="412755"/>
    <lineage>
        <taxon>unclassified sequences</taxon>
        <taxon>metagenomes</taxon>
        <taxon>ecological metagenomes</taxon>
    </lineage>
</organism>
<accession>A0A0F9Q665</accession>
<dbReference type="AlphaFoldDB" id="A0A0F9Q665"/>
<comment type="caution">
    <text evidence="1">The sequence shown here is derived from an EMBL/GenBank/DDBJ whole genome shotgun (WGS) entry which is preliminary data.</text>
</comment>
<proteinExistence type="predicted"/>
<dbReference type="EMBL" id="LAZR01001761">
    <property type="protein sequence ID" value="KKN39485.1"/>
    <property type="molecule type" value="Genomic_DNA"/>
</dbReference>